<protein>
    <submittedName>
        <fullName evidence="2">Uncharacterized protein</fullName>
    </submittedName>
</protein>
<feature type="region of interest" description="Disordered" evidence="1">
    <location>
        <begin position="1"/>
        <end position="33"/>
    </location>
</feature>
<gene>
    <name evidence="2" type="ORF">SAMN05216167_10561</name>
</gene>
<dbReference type="EMBL" id="FOLQ01000005">
    <property type="protein sequence ID" value="SFD44300.1"/>
    <property type="molecule type" value="Genomic_DNA"/>
</dbReference>
<keyword evidence="3" id="KW-1185">Reference proteome</keyword>
<dbReference type="Proteomes" id="UP000198598">
    <property type="component" value="Unassembled WGS sequence"/>
</dbReference>
<dbReference type="RefSeq" id="WP_093827394.1">
    <property type="nucleotide sequence ID" value="NZ_FOLQ01000005.1"/>
</dbReference>
<organism evidence="2 3">
    <name type="scientific">Spirosoma endophyticum</name>
    <dbReference type="NCBI Taxonomy" id="662367"/>
    <lineage>
        <taxon>Bacteria</taxon>
        <taxon>Pseudomonadati</taxon>
        <taxon>Bacteroidota</taxon>
        <taxon>Cytophagia</taxon>
        <taxon>Cytophagales</taxon>
        <taxon>Cytophagaceae</taxon>
        <taxon>Spirosoma</taxon>
    </lineage>
</organism>
<sequence>MKKQALPASRSAELDSQAHDFNPVTGEQDPIGDNGIVKNIEEFKELLVESKSELVNEEGMPLTTDELKDRVDPDSPVGAPEVIP</sequence>
<evidence type="ECO:0000313" key="3">
    <source>
        <dbReference type="Proteomes" id="UP000198598"/>
    </source>
</evidence>
<evidence type="ECO:0000256" key="1">
    <source>
        <dbReference type="SAM" id="MobiDB-lite"/>
    </source>
</evidence>
<name>A0A1I1SMP6_9BACT</name>
<dbReference type="AlphaFoldDB" id="A0A1I1SMP6"/>
<proteinExistence type="predicted"/>
<feature type="region of interest" description="Disordered" evidence="1">
    <location>
        <begin position="57"/>
        <end position="84"/>
    </location>
</feature>
<reference evidence="2 3" key="1">
    <citation type="submission" date="2016-10" db="EMBL/GenBank/DDBJ databases">
        <authorList>
            <person name="de Groot N.N."/>
        </authorList>
    </citation>
    <scope>NUCLEOTIDE SEQUENCE [LARGE SCALE GENOMIC DNA]</scope>
    <source>
        <strain evidence="2 3">DSM 26130</strain>
    </source>
</reference>
<accession>A0A1I1SMP6</accession>
<evidence type="ECO:0000313" key="2">
    <source>
        <dbReference type="EMBL" id="SFD44300.1"/>
    </source>
</evidence>